<feature type="domain" description="Radical SAM core" evidence="7">
    <location>
        <begin position="21"/>
        <end position="264"/>
    </location>
</feature>
<dbReference type="SFLD" id="SFLDG01086">
    <property type="entry name" value="elongater_protein-like"/>
    <property type="match status" value="1"/>
</dbReference>
<keyword evidence="3" id="KW-0949">S-adenosyl-L-methionine</keyword>
<dbReference type="AlphaFoldDB" id="A0A0E9LTT2"/>
<keyword evidence="6" id="KW-0411">Iron-sulfur</keyword>
<dbReference type="NCBIfam" id="TIGR01212">
    <property type="entry name" value="TIGR01212 family radical SAM protein"/>
    <property type="match status" value="1"/>
</dbReference>
<proteinExistence type="predicted"/>
<dbReference type="STRING" id="1236989.JCM15548_1791"/>
<dbReference type="PANTHER" id="PTHR11135:SF1">
    <property type="entry name" value="PROTEIN YHCC"/>
    <property type="match status" value="1"/>
</dbReference>
<dbReference type="EMBL" id="BAZW01000004">
    <property type="protein sequence ID" value="GAO28669.1"/>
    <property type="molecule type" value="Genomic_DNA"/>
</dbReference>
<dbReference type="GO" id="GO:0051539">
    <property type="term" value="F:4 iron, 4 sulfur cluster binding"/>
    <property type="evidence" value="ECO:0007669"/>
    <property type="project" value="UniProtKB-KW"/>
</dbReference>
<evidence type="ECO:0000256" key="4">
    <source>
        <dbReference type="ARBA" id="ARBA00022723"/>
    </source>
</evidence>
<dbReference type="Proteomes" id="UP000032900">
    <property type="component" value="Unassembled WGS sequence"/>
</dbReference>
<dbReference type="RefSeq" id="WP_062122434.1">
    <property type="nucleotide sequence ID" value="NZ_BAZW01000004.1"/>
</dbReference>
<evidence type="ECO:0000256" key="3">
    <source>
        <dbReference type="ARBA" id="ARBA00022691"/>
    </source>
</evidence>
<evidence type="ECO:0000256" key="5">
    <source>
        <dbReference type="ARBA" id="ARBA00023004"/>
    </source>
</evidence>
<dbReference type="InterPro" id="IPR023404">
    <property type="entry name" value="rSAM_horseshoe"/>
</dbReference>
<dbReference type="InterPro" id="IPR007197">
    <property type="entry name" value="rSAM"/>
</dbReference>
<keyword evidence="2" id="KW-0004">4Fe-4S</keyword>
<keyword evidence="5" id="KW-0408">Iron</keyword>
<accession>A0A0E9LTT2</accession>
<protein>
    <submittedName>
        <fullName evidence="8">Predicted Fe-S oxidoreductase</fullName>
    </submittedName>
</protein>
<sequence length="314" mass="36341">MTFPWGHDQRYNDFGRYMRQRFKGRVQKLSLNAGFTCPNRDGSKGTGGCSFCNNDTFKPAYCQPIMSVSDQIRKGIDLFRVRYPDIRFLAYFQAYTNTYAELSQLKKLYEEALAIPDVMGLIVGTRPDCLPEPLLDYFEELQKRVYVTVELGIESTKDLTLERVNRGHDFACTQDAVSRLADRNILVGAHLILGLPGETREDMLTHADKLSQLPIHYLKVHQLQYVRGSVMGQDYLNHPEKYQVFELEAYLDLVVDFIERVRPDIVLERFASQAPFELLLAPKWGVKNFEVSRMVEKRLAERNSWQGKLWKQAP</sequence>
<evidence type="ECO:0000313" key="9">
    <source>
        <dbReference type="Proteomes" id="UP000032900"/>
    </source>
</evidence>
<dbReference type="InterPro" id="IPR058240">
    <property type="entry name" value="rSAM_sf"/>
</dbReference>
<name>A0A0E9LTT2_9BACT</name>
<dbReference type="InterPro" id="IPR032432">
    <property type="entry name" value="Radical_SAM_C"/>
</dbReference>
<evidence type="ECO:0000259" key="7">
    <source>
        <dbReference type="PROSITE" id="PS51918"/>
    </source>
</evidence>
<dbReference type="Pfam" id="PF04055">
    <property type="entry name" value="Radical_SAM"/>
    <property type="match status" value="1"/>
</dbReference>
<evidence type="ECO:0000256" key="6">
    <source>
        <dbReference type="ARBA" id="ARBA00023014"/>
    </source>
</evidence>
<reference evidence="8 9" key="1">
    <citation type="journal article" date="2015" name="Microbes Environ.">
        <title>Distribution and evolution of nitrogen fixation genes in the phylum bacteroidetes.</title>
        <authorList>
            <person name="Inoue J."/>
            <person name="Oshima K."/>
            <person name="Suda W."/>
            <person name="Sakamoto M."/>
            <person name="Iino T."/>
            <person name="Noda S."/>
            <person name="Hongoh Y."/>
            <person name="Hattori M."/>
            <person name="Ohkuma M."/>
        </authorList>
    </citation>
    <scope>NUCLEOTIDE SEQUENCE [LARGE SCALE GENOMIC DNA]</scope>
    <source>
        <strain evidence="8">JCM 15548</strain>
    </source>
</reference>
<gene>
    <name evidence="8" type="ORF">JCM15548_1791</name>
</gene>
<dbReference type="PANTHER" id="PTHR11135">
    <property type="entry name" value="HISTONE ACETYLTRANSFERASE-RELATED"/>
    <property type="match status" value="1"/>
</dbReference>
<keyword evidence="9" id="KW-1185">Reference proteome</keyword>
<dbReference type="CDD" id="cd01335">
    <property type="entry name" value="Radical_SAM"/>
    <property type="match status" value="1"/>
</dbReference>
<dbReference type="InterPro" id="IPR039661">
    <property type="entry name" value="ELP3"/>
</dbReference>
<dbReference type="SMART" id="SM00729">
    <property type="entry name" value="Elp3"/>
    <property type="match status" value="1"/>
</dbReference>
<keyword evidence="4" id="KW-0479">Metal-binding</keyword>
<dbReference type="GO" id="GO:0046872">
    <property type="term" value="F:metal ion binding"/>
    <property type="evidence" value="ECO:0007669"/>
    <property type="project" value="UniProtKB-KW"/>
</dbReference>
<organism evidence="8 9">
    <name type="scientific">Geofilum rubicundum JCM 15548</name>
    <dbReference type="NCBI Taxonomy" id="1236989"/>
    <lineage>
        <taxon>Bacteria</taxon>
        <taxon>Pseudomonadati</taxon>
        <taxon>Bacteroidota</taxon>
        <taxon>Bacteroidia</taxon>
        <taxon>Marinilabiliales</taxon>
        <taxon>Marinilabiliaceae</taxon>
        <taxon>Geofilum</taxon>
    </lineage>
</organism>
<evidence type="ECO:0000313" key="8">
    <source>
        <dbReference type="EMBL" id="GAO28669.1"/>
    </source>
</evidence>
<dbReference type="InterPro" id="IPR006638">
    <property type="entry name" value="Elp3/MiaA/NifB-like_rSAM"/>
</dbReference>
<dbReference type="PROSITE" id="PS51918">
    <property type="entry name" value="RADICAL_SAM"/>
    <property type="match status" value="1"/>
</dbReference>
<dbReference type="Pfam" id="PF16199">
    <property type="entry name" value="Radical_SAM_C"/>
    <property type="match status" value="1"/>
</dbReference>
<dbReference type="SFLD" id="SFLDG01091">
    <property type="entry name" value="uncharacterized_CHP01210-like"/>
    <property type="match status" value="1"/>
</dbReference>
<dbReference type="Gene3D" id="3.80.30.20">
    <property type="entry name" value="tm_1862 like domain"/>
    <property type="match status" value="1"/>
</dbReference>
<dbReference type="SFLD" id="SFLDS00029">
    <property type="entry name" value="Radical_SAM"/>
    <property type="match status" value="1"/>
</dbReference>
<comment type="cofactor">
    <cofactor evidence="1">
        <name>[4Fe-4S] cluster</name>
        <dbReference type="ChEBI" id="CHEBI:49883"/>
    </cofactor>
</comment>
<dbReference type="GO" id="GO:0003824">
    <property type="term" value="F:catalytic activity"/>
    <property type="evidence" value="ECO:0007669"/>
    <property type="project" value="InterPro"/>
</dbReference>
<dbReference type="OrthoDB" id="9801689at2"/>
<evidence type="ECO:0000256" key="1">
    <source>
        <dbReference type="ARBA" id="ARBA00001966"/>
    </source>
</evidence>
<dbReference type="InterPro" id="IPR005911">
    <property type="entry name" value="YhcC-like"/>
</dbReference>
<dbReference type="SUPFAM" id="SSF102114">
    <property type="entry name" value="Radical SAM enzymes"/>
    <property type="match status" value="1"/>
</dbReference>
<evidence type="ECO:0000256" key="2">
    <source>
        <dbReference type="ARBA" id="ARBA00022485"/>
    </source>
</evidence>
<comment type="caution">
    <text evidence="8">The sequence shown here is derived from an EMBL/GenBank/DDBJ whole genome shotgun (WGS) entry which is preliminary data.</text>
</comment>